<organism evidence="1 2">
    <name type="scientific">Orientia chuto str. Dubai</name>
    <dbReference type="NCBI Taxonomy" id="1359168"/>
    <lineage>
        <taxon>Bacteria</taxon>
        <taxon>Pseudomonadati</taxon>
        <taxon>Pseudomonadota</taxon>
        <taxon>Alphaproteobacteria</taxon>
        <taxon>Rickettsiales</taxon>
        <taxon>Rickettsiaceae</taxon>
        <taxon>Rickettsieae</taxon>
        <taxon>Orientia</taxon>
    </lineage>
</organism>
<comment type="caution">
    <text evidence="1">The sequence shown here is derived from an EMBL/GenBank/DDBJ whole genome shotgun (WGS) entry which is preliminary data.</text>
</comment>
<dbReference type="Proteomes" id="UP000033616">
    <property type="component" value="Unassembled WGS sequence"/>
</dbReference>
<dbReference type="STRING" id="1359168.OCHUTO_0198"/>
<keyword evidence="1" id="KW-0830">Ubiquinone</keyword>
<evidence type="ECO:0000313" key="1">
    <source>
        <dbReference type="EMBL" id="KJV57156.1"/>
    </source>
</evidence>
<dbReference type="AlphaFoldDB" id="A0A0F3MNC8"/>
<dbReference type="Pfam" id="PF03232">
    <property type="entry name" value="COQ7"/>
    <property type="match status" value="1"/>
</dbReference>
<dbReference type="EMBL" id="LANP01000003">
    <property type="protein sequence ID" value="KJV57156.1"/>
    <property type="molecule type" value="Genomic_DNA"/>
</dbReference>
<sequence>MQLESGFAESERELLTEIRKFHQEEIEHKIIAQTYYNEFSKIDLVFKNLVEFCCNVAICLSKK</sequence>
<evidence type="ECO:0000313" key="2">
    <source>
        <dbReference type="Proteomes" id="UP000033616"/>
    </source>
</evidence>
<name>A0A0F3MNC8_9RICK</name>
<protein>
    <submittedName>
        <fullName evidence="1">Ubiquinone biosynthesis COQ7 family protein</fullName>
    </submittedName>
</protein>
<reference evidence="1 2" key="1">
    <citation type="submission" date="2015-02" db="EMBL/GenBank/DDBJ databases">
        <title>Genome Sequencing of Rickettsiales.</title>
        <authorList>
            <person name="Daugherty S.C."/>
            <person name="Su Q."/>
            <person name="Abolude K."/>
            <person name="Beier-Sexton M."/>
            <person name="Carlyon J.A."/>
            <person name="Carter R."/>
            <person name="Day N.P."/>
            <person name="Dumler S.J."/>
            <person name="Dyachenko V."/>
            <person name="Godinez A."/>
            <person name="Kurtti T.J."/>
            <person name="Lichay M."/>
            <person name="Mullins K.E."/>
            <person name="Ott S."/>
            <person name="Pappas-Brown V."/>
            <person name="Paris D.H."/>
            <person name="Patel P."/>
            <person name="Richards A.L."/>
            <person name="Sadzewicz L."/>
            <person name="Sears K."/>
            <person name="Seidman D."/>
            <person name="Sengamalay N."/>
            <person name="Stenos J."/>
            <person name="Tallon L.J."/>
            <person name="Vincent G."/>
            <person name="Fraser C.M."/>
            <person name="Munderloh U."/>
            <person name="Dunning-Hotopp J.C."/>
        </authorList>
    </citation>
    <scope>NUCLEOTIDE SEQUENCE [LARGE SCALE GENOMIC DNA]</scope>
    <source>
        <strain evidence="1 2">Fuller</strain>
    </source>
</reference>
<dbReference type="PATRIC" id="fig|1359168.3.peg.787"/>
<accession>A0A0F3MNC8</accession>
<proteinExistence type="predicted"/>
<keyword evidence="2" id="KW-1185">Reference proteome</keyword>
<gene>
    <name evidence="1" type="ORF">OCHUTO_0198</name>
</gene>